<keyword evidence="5 6" id="KW-0472">Membrane</keyword>
<dbReference type="Pfam" id="PF06814">
    <property type="entry name" value="GOST_TM"/>
    <property type="match status" value="1"/>
</dbReference>
<feature type="transmembrane region" description="Helical" evidence="6">
    <location>
        <begin position="417"/>
        <end position="442"/>
    </location>
</feature>
<evidence type="ECO:0000256" key="2">
    <source>
        <dbReference type="ARBA" id="ARBA00022692"/>
    </source>
</evidence>
<feature type="transmembrane region" description="Helical" evidence="6">
    <location>
        <begin position="314"/>
        <end position="337"/>
    </location>
</feature>
<feature type="transmembrane region" description="Helical" evidence="6">
    <location>
        <begin position="282"/>
        <end position="302"/>
    </location>
</feature>
<comment type="subcellular location">
    <subcellularLocation>
        <location evidence="1">Membrane</location>
        <topology evidence="1">Multi-pass membrane protein</topology>
    </subcellularLocation>
</comment>
<evidence type="ECO:0000256" key="1">
    <source>
        <dbReference type="ARBA" id="ARBA00004141"/>
    </source>
</evidence>
<reference evidence="8" key="1">
    <citation type="submission" date="2021-05" db="EMBL/GenBank/DDBJ databases">
        <authorList>
            <person name="Alioto T."/>
            <person name="Alioto T."/>
            <person name="Gomez Garrido J."/>
        </authorList>
    </citation>
    <scope>NUCLEOTIDE SEQUENCE</scope>
</reference>
<feature type="transmembrane region" description="Helical" evidence="6">
    <location>
        <begin position="387"/>
        <end position="405"/>
    </location>
</feature>
<keyword evidence="2 6" id="KW-0812">Transmembrane</keyword>
<protein>
    <submittedName>
        <fullName evidence="8">Protein GPR107</fullName>
    </submittedName>
</protein>
<keyword evidence="4 6" id="KW-1133">Transmembrane helix</keyword>
<dbReference type="GO" id="GO:0005794">
    <property type="term" value="C:Golgi apparatus"/>
    <property type="evidence" value="ECO:0007669"/>
    <property type="project" value="TreeGrafter"/>
</dbReference>
<evidence type="ECO:0000259" key="7">
    <source>
        <dbReference type="Pfam" id="PF06814"/>
    </source>
</evidence>
<dbReference type="AlphaFoldDB" id="A0A8D8VZU3"/>
<organism evidence="8">
    <name type="scientific">Cacopsylla melanoneura</name>
    <dbReference type="NCBI Taxonomy" id="428564"/>
    <lineage>
        <taxon>Eukaryota</taxon>
        <taxon>Metazoa</taxon>
        <taxon>Ecdysozoa</taxon>
        <taxon>Arthropoda</taxon>
        <taxon>Hexapoda</taxon>
        <taxon>Insecta</taxon>
        <taxon>Pterygota</taxon>
        <taxon>Neoptera</taxon>
        <taxon>Paraneoptera</taxon>
        <taxon>Hemiptera</taxon>
        <taxon>Sternorrhyncha</taxon>
        <taxon>Psylloidea</taxon>
        <taxon>Psyllidae</taxon>
        <taxon>Psyllinae</taxon>
        <taxon>Cacopsylla</taxon>
    </lineage>
</organism>
<evidence type="ECO:0000256" key="6">
    <source>
        <dbReference type="SAM" id="Phobius"/>
    </source>
</evidence>
<evidence type="ECO:0000256" key="3">
    <source>
        <dbReference type="ARBA" id="ARBA00022729"/>
    </source>
</evidence>
<proteinExistence type="predicted"/>
<dbReference type="PANTHER" id="PTHR21229">
    <property type="entry name" value="LUNG SEVEN TRANSMEMBRANE RECEPTOR"/>
    <property type="match status" value="1"/>
</dbReference>
<evidence type="ECO:0000256" key="4">
    <source>
        <dbReference type="ARBA" id="ARBA00022989"/>
    </source>
</evidence>
<name>A0A8D8VZU3_9HEMI</name>
<dbReference type="EMBL" id="HBUF01119452">
    <property type="protein sequence ID" value="CAG6641848.1"/>
    <property type="molecule type" value="Transcribed_RNA"/>
</dbReference>
<dbReference type="PANTHER" id="PTHR21229:SF2">
    <property type="entry name" value="RE59932P"/>
    <property type="match status" value="1"/>
</dbReference>
<dbReference type="EMBL" id="HBUF01119453">
    <property type="protein sequence ID" value="CAG6641851.1"/>
    <property type="molecule type" value="Transcribed_RNA"/>
</dbReference>
<dbReference type="InterPro" id="IPR053937">
    <property type="entry name" value="GOST_TM"/>
</dbReference>
<sequence>MAKEKLFARMTINIVPMLVLGILVGLAQGRIHKLTITNDDRRFIALSTFGFLKGGILDINLINFQTYPSAQENYTVGFSLDRTMSDAMSPYLDAHPNQCLLEDPSISAYLVYFVMDIKSKTLKVRCGSDMSNLHIYKDMSNLPPVRAKRASAMGDKALFANRRILMSNTGSGGNPKLPQESEGVIVPTSGGVNAPASEGDVLSTCQSIHLPLVFNEKGQINASFVIFIASEAEEGLYNLYLHNCENYRRAYWSEGVKVNFTIHIREENVQNFLSAGEMPLPALYLTMSLLFCLSGSFWLLILQKSSHPVYKIHYLMAVLVYIKALALLFHSINFHFLQTKGEHVAAWAILYYITHVLRGSVLFITMALIGTGWTFIKHILSSREKKVFMIVIPLQVLANVAQIIIEESEEGDAEYGTWLKVFMSVDLLCCGLIMFPVVWSIRHLQEASHTDGKAAMNLRKLKLFRHFYVMIVVYIYFTRIIVYLIRMTIPFQYEWMDEMFKEMSTYVFFVLTGYKFRPTSTNPYFQRSLAEYEDDEDVDLVISEYPMAEGLSKLTRINQKERADEGEYDTEKTTMLQKKVSSHGGLTKSPLQHQFKQGSSMNDILFI</sequence>
<dbReference type="GO" id="GO:0016020">
    <property type="term" value="C:membrane"/>
    <property type="evidence" value="ECO:0007669"/>
    <property type="project" value="UniProtKB-SubCell"/>
</dbReference>
<feature type="transmembrane region" description="Helical" evidence="6">
    <location>
        <begin position="349"/>
        <end position="375"/>
    </location>
</feature>
<evidence type="ECO:0000313" key="8">
    <source>
        <dbReference type="EMBL" id="CAG6641848.1"/>
    </source>
</evidence>
<keyword evidence="3" id="KW-0732">Signal</keyword>
<evidence type="ECO:0000256" key="5">
    <source>
        <dbReference type="ARBA" id="ARBA00023136"/>
    </source>
</evidence>
<dbReference type="EMBL" id="HBUF01119451">
    <property type="protein sequence ID" value="CAG6641845.1"/>
    <property type="molecule type" value="Transcribed_RNA"/>
</dbReference>
<dbReference type="EMBL" id="HBUF01119450">
    <property type="protein sequence ID" value="CAG6641842.1"/>
    <property type="molecule type" value="Transcribed_RNA"/>
</dbReference>
<feature type="domain" description="GOST seven transmembrane" evidence="7">
    <location>
        <begin position="279"/>
        <end position="523"/>
    </location>
</feature>
<feature type="transmembrane region" description="Helical" evidence="6">
    <location>
        <begin position="463"/>
        <end position="485"/>
    </location>
</feature>
<accession>A0A8D8VZU3</accession>
<dbReference type="EMBL" id="HBUF01119449">
    <property type="protein sequence ID" value="CAG6641839.1"/>
    <property type="molecule type" value="Transcribed_RNA"/>
</dbReference>
<dbReference type="InterPro" id="IPR009637">
    <property type="entry name" value="GPR107/GPR108-like"/>
</dbReference>